<evidence type="ECO:0000256" key="6">
    <source>
        <dbReference type="ARBA" id="ARBA00023015"/>
    </source>
</evidence>
<keyword evidence="7 9" id="KW-0238">DNA-binding</keyword>
<dbReference type="OrthoDB" id="9807461at2"/>
<evidence type="ECO:0000313" key="13">
    <source>
        <dbReference type="Proteomes" id="UP000292781"/>
    </source>
</evidence>
<dbReference type="GO" id="GO:0008270">
    <property type="term" value="F:zinc ion binding"/>
    <property type="evidence" value="ECO:0007669"/>
    <property type="project" value="UniProtKB-UniRule"/>
</dbReference>
<comment type="caution">
    <text evidence="12">The sequence shown here is derived from an EMBL/GenBank/DDBJ whole genome shotgun (WGS) entry which is preliminary data.</text>
</comment>
<evidence type="ECO:0000256" key="4">
    <source>
        <dbReference type="ARBA" id="ARBA00022833"/>
    </source>
</evidence>
<feature type="zinc finger region" evidence="9">
    <location>
        <begin position="3"/>
        <end position="34"/>
    </location>
</feature>
<dbReference type="RefSeq" id="WP_131307048.1">
    <property type="nucleotide sequence ID" value="NZ_SJFN01000006.1"/>
</dbReference>
<keyword evidence="4 9" id="KW-0862">Zinc</keyword>
<comment type="similarity">
    <text evidence="9">Belongs to the NrdR family.</text>
</comment>
<proteinExistence type="inferred from homology"/>
<evidence type="ECO:0000256" key="3">
    <source>
        <dbReference type="ARBA" id="ARBA00022771"/>
    </source>
</evidence>
<dbReference type="PANTHER" id="PTHR30455">
    <property type="entry name" value="TRANSCRIPTIONAL REPRESSOR NRDR"/>
    <property type="match status" value="1"/>
</dbReference>
<reference evidence="12 13" key="1">
    <citation type="submission" date="2019-02" db="EMBL/GenBank/DDBJ databases">
        <title>Siculibacillus lacustris gen. nov., sp. nov., a new rosette-forming bacterium isolated from a freshwater crater lake (Lake St. Ana, Romania).</title>
        <authorList>
            <person name="Felfoldi T."/>
            <person name="Marton Z."/>
            <person name="Szabo A."/>
            <person name="Mentes A."/>
            <person name="Boka K."/>
            <person name="Marialigeti K."/>
            <person name="Mathe I."/>
            <person name="Koncz M."/>
            <person name="Schumann P."/>
            <person name="Toth E."/>
        </authorList>
    </citation>
    <scope>NUCLEOTIDE SEQUENCE [LARGE SCALE GENOMIC DNA]</scope>
    <source>
        <strain evidence="12 13">SA-279</strain>
    </source>
</reference>
<dbReference type="AlphaFoldDB" id="A0A4Q9VWR6"/>
<keyword evidence="13" id="KW-1185">Reference proteome</keyword>
<evidence type="ECO:0000256" key="9">
    <source>
        <dbReference type="HAMAP-Rule" id="MF_00440"/>
    </source>
</evidence>
<evidence type="ECO:0000256" key="2">
    <source>
        <dbReference type="ARBA" id="ARBA00022741"/>
    </source>
</evidence>
<dbReference type="GO" id="GO:0045892">
    <property type="term" value="P:negative regulation of DNA-templated transcription"/>
    <property type="evidence" value="ECO:0007669"/>
    <property type="project" value="UniProtKB-UniRule"/>
</dbReference>
<keyword evidence="1 9" id="KW-0678">Repressor</keyword>
<keyword evidence="9" id="KW-0479">Metal-binding</keyword>
<evidence type="ECO:0000256" key="10">
    <source>
        <dbReference type="SAM" id="MobiDB-lite"/>
    </source>
</evidence>
<dbReference type="InterPro" id="IPR005144">
    <property type="entry name" value="ATP-cone_dom"/>
</dbReference>
<protein>
    <recommendedName>
        <fullName evidence="9">Transcriptional repressor NrdR</fullName>
    </recommendedName>
</protein>
<evidence type="ECO:0000256" key="5">
    <source>
        <dbReference type="ARBA" id="ARBA00022840"/>
    </source>
</evidence>
<comment type="function">
    <text evidence="9">Negatively regulates transcription of bacterial ribonucleotide reductase nrd genes and operons by binding to NrdR-boxes.</text>
</comment>
<dbReference type="HAMAP" id="MF_00440">
    <property type="entry name" value="NrdR"/>
    <property type="match status" value="1"/>
</dbReference>
<accession>A0A4Q9VWR6</accession>
<dbReference type="EMBL" id="SJFN01000006">
    <property type="protein sequence ID" value="TBW39724.1"/>
    <property type="molecule type" value="Genomic_DNA"/>
</dbReference>
<name>A0A4Q9VWR6_9HYPH</name>
<dbReference type="PROSITE" id="PS51161">
    <property type="entry name" value="ATP_CONE"/>
    <property type="match status" value="1"/>
</dbReference>
<evidence type="ECO:0000313" key="12">
    <source>
        <dbReference type="EMBL" id="TBW39724.1"/>
    </source>
</evidence>
<evidence type="ECO:0000259" key="11">
    <source>
        <dbReference type="PROSITE" id="PS51161"/>
    </source>
</evidence>
<keyword evidence="6 9" id="KW-0805">Transcription regulation</keyword>
<evidence type="ECO:0000256" key="8">
    <source>
        <dbReference type="ARBA" id="ARBA00023163"/>
    </source>
</evidence>
<comment type="cofactor">
    <cofactor evidence="9">
        <name>Zn(2+)</name>
        <dbReference type="ChEBI" id="CHEBI:29105"/>
    </cofactor>
    <text evidence="9">Binds 1 zinc ion.</text>
</comment>
<dbReference type="GO" id="GO:0005524">
    <property type="term" value="F:ATP binding"/>
    <property type="evidence" value="ECO:0007669"/>
    <property type="project" value="UniProtKB-UniRule"/>
</dbReference>
<organism evidence="12 13">
    <name type="scientific">Siculibacillus lacustris</name>
    <dbReference type="NCBI Taxonomy" id="1549641"/>
    <lineage>
        <taxon>Bacteria</taxon>
        <taxon>Pseudomonadati</taxon>
        <taxon>Pseudomonadota</taxon>
        <taxon>Alphaproteobacteria</taxon>
        <taxon>Hyphomicrobiales</taxon>
        <taxon>Ancalomicrobiaceae</taxon>
        <taxon>Siculibacillus</taxon>
    </lineage>
</organism>
<feature type="region of interest" description="Disordered" evidence="10">
    <location>
        <begin position="1"/>
        <end position="21"/>
    </location>
</feature>
<feature type="domain" description="ATP-cone" evidence="11">
    <location>
        <begin position="49"/>
        <end position="139"/>
    </location>
</feature>
<dbReference type="NCBIfam" id="TIGR00244">
    <property type="entry name" value="transcriptional regulator NrdR"/>
    <property type="match status" value="1"/>
</dbReference>
<keyword evidence="5 9" id="KW-0067">ATP-binding</keyword>
<evidence type="ECO:0000256" key="1">
    <source>
        <dbReference type="ARBA" id="ARBA00022491"/>
    </source>
</evidence>
<gene>
    <name evidence="9 12" type="primary">nrdR</name>
    <name evidence="12" type="ORF">EYW49_05550</name>
</gene>
<dbReference type="InterPro" id="IPR003796">
    <property type="entry name" value="RNR_NrdR-like"/>
</dbReference>
<keyword evidence="2 9" id="KW-0547">Nucleotide-binding</keyword>
<keyword evidence="8 9" id="KW-0804">Transcription</keyword>
<dbReference type="Pfam" id="PF22811">
    <property type="entry name" value="Zn_ribbon_NrdR"/>
    <property type="match status" value="1"/>
</dbReference>
<sequence>MRCPYCGGDDTQVKDSRPTEDGAAIRRRRICSACGGRFTTFERVQLRELTVIKRSGRRVPFDRDKLARSVQIACRKRPVDPERIERMVSGIVRQLESLGEPEVTSELIGESIMEGLKGLDDVAYVRFASVYRNFREAKDFEALLGELALPDPASR</sequence>
<dbReference type="Pfam" id="PF03477">
    <property type="entry name" value="ATP-cone"/>
    <property type="match status" value="1"/>
</dbReference>
<dbReference type="PANTHER" id="PTHR30455:SF2">
    <property type="entry name" value="TRANSCRIPTIONAL REPRESSOR NRDR"/>
    <property type="match status" value="1"/>
</dbReference>
<dbReference type="GO" id="GO:0003677">
    <property type="term" value="F:DNA binding"/>
    <property type="evidence" value="ECO:0007669"/>
    <property type="project" value="UniProtKB-KW"/>
</dbReference>
<feature type="compositionally biased region" description="Basic and acidic residues" evidence="10">
    <location>
        <begin position="11"/>
        <end position="21"/>
    </location>
</feature>
<evidence type="ECO:0000256" key="7">
    <source>
        <dbReference type="ARBA" id="ARBA00023125"/>
    </source>
</evidence>
<keyword evidence="3 9" id="KW-0863">Zinc-finger</keyword>
<dbReference type="InterPro" id="IPR055173">
    <property type="entry name" value="NrdR-like_N"/>
</dbReference>
<dbReference type="Proteomes" id="UP000292781">
    <property type="component" value="Unassembled WGS sequence"/>
</dbReference>